<name>A0A1D8U114_9CYAN</name>
<dbReference type="KEGG" id="mpro:BJP34_32955"/>
<proteinExistence type="predicted"/>
<evidence type="ECO:0000313" key="3">
    <source>
        <dbReference type="Proteomes" id="UP000177870"/>
    </source>
</evidence>
<reference evidence="3" key="1">
    <citation type="submission" date="2016-10" db="EMBL/GenBank/DDBJ databases">
        <title>Comparative genomics uncovers the prolific and rare metabolic potential of the cyanobacterial genus Moorea.</title>
        <authorList>
            <person name="Leao T."/>
            <person name="Castelao G."/>
            <person name="Korobeynikov A."/>
            <person name="Monroe E.A."/>
            <person name="Podell S."/>
            <person name="Glukhov E."/>
            <person name="Allen E."/>
            <person name="Gerwick W.H."/>
            <person name="Gerwick L."/>
        </authorList>
    </citation>
    <scope>NUCLEOTIDE SEQUENCE [LARGE SCALE GENOMIC DNA]</scope>
    <source>
        <strain evidence="3">PAL-8-15-08-1</strain>
    </source>
</reference>
<organism evidence="2 3">
    <name type="scientific">Moorena producens PAL-8-15-08-1</name>
    <dbReference type="NCBI Taxonomy" id="1458985"/>
    <lineage>
        <taxon>Bacteria</taxon>
        <taxon>Bacillati</taxon>
        <taxon>Cyanobacteriota</taxon>
        <taxon>Cyanophyceae</taxon>
        <taxon>Coleofasciculales</taxon>
        <taxon>Coleofasciculaceae</taxon>
        <taxon>Moorena</taxon>
    </lineage>
</organism>
<evidence type="ECO:0000256" key="1">
    <source>
        <dbReference type="SAM" id="MobiDB-lite"/>
    </source>
</evidence>
<feature type="region of interest" description="Disordered" evidence="1">
    <location>
        <begin position="1"/>
        <end position="26"/>
    </location>
</feature>
<dbReference type="EMBL" id="CP017599">
    <property type="protein sequence ID" value="AOX03601.1"/>
    <property type="molecule type" value="Genomic_DNA"/>
</dbReference>
<dbReference type="OrthoDB" id="516702at2"/>
<dbReference type="RefSeq" id="WP_070395972.1">
    <property type="nucleotide sequence ID" value="NZ_CP017599.1"/>
</dbReference>
<gene>
    <name evidence="2" type="ORF">BJP34_32955</name>
</gene>
<protein>
    <submittedName>
        <fullName evidence="2">Uncharacterized protein</fullName>
    </submittedName>
</protein>
<dbReference type="Proteomes" id="UP000177870">
    <property type="component" value="Chromosome"/>
</dbReference>
<evidence type="ECO:0000313" key="2">
    <source>
        <dbReference type="EMBL" id="AOX03601.1"/>
    </source>
</evidence>
<accession>A0A1D8U114</accession>
<sequence>MSQNFLPNQNNNHDDSNQNKQRIKYIKGSPEGVTKTIYSLSALGYGSVSDWSPLQPTGIPGQVISFATKYSTWR</sequence>
<dbReference type="AlphaFoldDB" id="A0A1D8U114"/>